<dbReference type="Proteomes" id="UP000608513">
    <property type="component" value="Unassembled WGS sequence"/>
</dbReference>
<dbReference type="Pfam" id="PF14307">
    <property type="entry name" value="Glyco_tran_WbsX"/>
    <property type="match status" value="2"/>
</dbReference>
<keyword evidence="2" id="KW-0378">Hydrolase</keyword>
<dbReference type="SUPFAM" id="SSF53448">
    <property type="entry name" value="Nucleotide-diphospho-sugar transferases"/>
    <property type="match status" value="1"/>
</dbReference>
<sequence>RDIRDGGVNPFWHYLVAGAAEFRDPLPGAGATYEDDIRFGVGGGDVKIVAFHAMPEWPALRGARPLAGRDPLLPHADFGEYQAADAKVLRAQAALAKRHGIHGFCFQLQPALASLLAHADVELPFCILLDAEAATPANLDLALLRLALRDARCMRVGERPMVLARLRQGAGSAQATLAQLREVLVAEAGAPVFLVACWSPEAEEALCAAQAAGACDALVDLPASPLPRETGGYPARDTQGVDAVPYSVVAAQGVARAEEARRAPCPMYPVVAAGRDGRGADRPLVYTRFHASHYRRWLDAAISAARRIPDAQQRFVFLQSWNDWNAGQVLEPDRKAGYGRLNETTRALLGVQGTRRMPKVSVIVPNYNHAPYLRRRLDSIYGQTYRNIEVILMDDCSCDGSRALMQEYAQANADITRTLFNEVNSGGVFRQWAKGIAAATGELVWIAESDDY</sequence>
<comment type="caution">
    <text evidence="2">The sequence shown here is derived from an EMBL/GenBank/DDBJ whole genome shotgun (WGS) entry which is preliminary data.</text>
</comment>
<keyword evidence="3" id="KW-1185">Reference proteome</keyword>
<evidence type="ECO:0000259" key="1">
    <source>
        <dbReference type="Pfam" id="PF00535"/>
    </source>
</evidence>
<organism evidence="2 3">
    <name type="scientific">Ramlibacter cellulosilyticus</name>
    <dbReference type="NCBI Taxonomy" id="2764187"/>
    <lineage>
        <taxon>Bacteria</taxon>
        <taxon>Pseudomonadati</taxon>
        <taxon>Pseudomonadota</taxon>
        <taxon>Betaproteobacteria</taxon>
        <taxon>Burkholderiales</taxon>
        <taxon>Comamonadaceae</taxon>
        <taxon>Ramlibacter</taxon>
    </lineage>
</organism>
<dbReference type="Gene3D" id="3.20.20.80">
    <property type="entry name" value="Glycosidases"/>
    <property type="match status" value="1"/>
</dbReference>
<accession>A0A923MWH0</accession>
<dbReference type="GO" id="GO:0016758">
    <property type="term" value="F:hexosyltransferase activity"/>
    <property type="evidence" value="ECO:0007669"/>
    <property type="project" value="UniProtKB-ARBA"/>
</dbReference>
<dbReference type="InterPro" id="IPR029044">
    <property type="entry name" value="Nucleotide-diphossugar_trans"/>
</dbReference>
<evidence type="ECO:0000313" key="2">
    <source>
        <dbReference type="EMBL" id="MBC5786405.1"/>
    </source>
</evidence>
<feature type="domain" description="Glycosyltransferase 2-like" evidence="1">
    <location>
        <begin position="361"/>
        <end position="451"/>
    </location>
</feature>
<proteinExistence type="predicted"/>
<dbReference type="Pfam" id="PF00535">
    <property type="entry name" value="Glycos_transf_2"/>
    <property type="match status" value="1"/>
</dbReference>
<feature type="non-terminal residue" evidence="2">
    <location>
        <position position="452"/>
    </location>
</feature>
<name>A0A923MWH0_9BURK</name>
<dbReference type="AlphaFoldDB" id="A0A923MWH0"/>
<dbReference type="EMBL" id="JACORT010000028">
    <property type="protein sequence ID" value="MBC5786405.1"/>
    <property type="molecule type" value="Genomic_DNA"/>
</dbReference>
<dbReference type="GO" id="GO:0016787">
    <property type="term" value="F:hydrolase activity"/>
    <property type="evidence" value="ECO:0007669"/>
    <property type="project" value="UniProtKB-KW"/>
</dbReference>
<evidence type="ECO:0000313" key="3">
    <source>
        <dbReference type="Proteomes" id="UP000608513"/>
    </source>
</evidence>
<dbReference type="PANTHER" id="PTHR22916">
    <property type="entry name" value="GLYCOSYLTRANSFERASE"/>
    <property type="match status" value="1"/>
</dbReference>
<dbReference type="PANTHER" id="PTHR22916:SF3">
    <property type="entry name" value="UDP-GLCNAC:BETAGAL BETA-1,3-N-ACETYLGLUCOSAMINYLTRANSFERASE-LIKE PROTEIN 1"/>
    <property type="match status" value="1"/>
</dbReference>
<dbReference type="Gene3D" id="3.90.550.10">
    <property type="entry name" value="Spore Coat Polysaccharide Biosynthesis Protein SpsA, Chain A"/>
    <property type="match status" value="1"/>
</dbReference>
<feature type="non-terminal residue" evidence="2">
    <location>
        <position position="1"/>
    </location>
</feature>
<dbReference type="InterPro" id="IPR001173">
    <property type="entry name" value="Glyco_trans_2-like"/>
</dbReference>
<protein>
    <submittedName>
        <fullName evidence="2">Glycoside hydrolase family 99-like domain-containing protein</fullName>
    </submittedName>
</protein>
<dbReference type="RefSeq" id="WP_187079150.1">
    <property type="nucleotide sequence ID" value="NZ_JACORT010000028.1"/>
</dbReference>
<dbReference type="InterPro" id="IPR032719">
    <property type="entry name" value="WbsX"/>
</dbReference>
<dbReference type="CDD" id="cd00761">
    <property type="entry name" value="Glyco_tranf_GTA_type"/>
    <property type="match status" value="1"/>
</dbReference>
<gene>
    <name evidence="2" type="ORF">H8N03_25960</name>
</gene>
<reference evidence="2" key="1">
    <citation type="submission" date="2020-08" db="EMBL/GenBank/DDBJ databases">
        <title>Ramlibacter sp. USB13 16S ribosomal RNA gene genome sequencing and assembly.</title>
        <authorList>
            <person name="Kang M."/>
        </authorList>
    </citation>
    <scope>NUCLEOTIDE SEQUENCE</scope>
    <source>
        <strain evidence="2">USB13</strain>
    </source>
</reference>